<dbReference type="Proteomes" id="UP000554482">
    <property type="component" value="Unassembled WGS sequence"/>
</dbReference>
<proteinExistence type="predicted"/>
<feature type="compositionally biased region" description="Polar residues" evidence="1">
    <location>
        <begin position="53"/>
        <end position="65"/>
    </location>
</feature>
<evidence type="ECO:0000313" key="2">
    <source>
        <dbReference type="EMBL" id="KAF5204701.1"/>
    </source>
</evidence>
<sequence>SITFSRGGGEEDDDGDESLRRNLLFIYLLSRDPIVTEQRARKGENSKDKRSGFSISQRGSSLVQK</sequence>
<feature type="region of interest" description="Disordered" evidence="1">
    <location>
        <begin position="37"/>
        <end position="65"/>
    </location>
</feature>
<dbReference type="EMBL" id="JABWDY010005105">
    <property type="protein sequence ID" value="KAF5204701.1"/>
    <property type="molecule type" value="Genomic_DNA"/>
</dbReference>
<comment type="caution">
    <text evidence="2">The sequence shown here is derived from an EMBL/GenBank/DDBJ whole genome shotgun (WGS) entry which is preliminary data.</text>
</comment>
<accession>A0A7J6X4M1</accession>
<evidence type="ECO:0000256" key="1">
    <source>
        <dbReference type="SAM" id="MobiDB-lite"/>
    </source>
</evidence>
<feature type="non-terminal residue" evidence="2">
    <location>
        <position position="65"/>
    </location>
</feature>
<name>A0A7J6X4M1_THATH</name>
<organism evidence="2 3">
    <name type="scientific">Thalictrum thalictroides</name>
    <name type="common">Rue-anemone</name>
    <name type="synonym">Anemone thalictroides</name>
    <dbReference type="NCBI Taxonomy" id="46969"/>
    <lineage>
        <taxon>Eukaryota</taxon>
        <taxon>Viridiplantae</taxon>
        <taxon>Streptophyta</taxon>
        <taxon>Embryophyta</taxon>
        <taxon>Tracheophyta</taxon>
        <taxon>Spermatophyta</taxon>
        <taxon>Magnoliopsida</taxon>
        <taxon>Ranunculales</taxon>
        <taxon>Ranunculaceae</taxon>
        <taxon>Thalictroideae</taxon>
        <taxon>Thalictrum</taxon>
    </lineage>
</organism>
<protein>
    <submittedName>
        <fullName evidence="2">Uncharacterized protein</fullName>
    </submittedName>
</protein>
<reference evidence="2 3" key="1">
    <citation type="submission" date="2020-06" db="EMBL/GenBank/DDBJ databases">
        <title>Transcriptomic and genomic resources for Thalictrum thalictroides and T. hernandezii: Facilitating candidate gene discovery in an emerging model plant lineage.</title>
        <authorList>
            <person name="Arias T."/>
            <person name="Riano-Pachon D.M."/>
            <person name="Di Stilio V.S."/>
        </authorList>
    </citation>
    <scope>NUCLEOTIDE SEQUENCE [LARGE SCALE GENOMIC DNA]</scope>
    <source>
        <strain evidence="3">cv. WT478/WT964</strain>
        <tissue evidence="2">Leaves</tissue>
    </source>
</reference>
<gene>
    <name evidence="2" type="ORF">FRX31_005712</name>
</gene>
<feature type="non-terminal residue" evidence="2">
    <location>
        <position position="1"/>
    </location>
</feature>
<keyword evidence="3" id="KW-1185">Reference proteome</keyword>
<evidence type="ECO:0000313" key="3">
    <source>
        <dbReference type="Proteomes" id="UP000554482"/>
    </source>
</evidence>
<dbReference type="AlphaFoldDB" id="A0A7J6X4M1"/>
<feature type="compositionally biased region" description="Basic and acidic residues" evidence="1">
    <location>
        <begin position="38"/>
        <end position="51"/>
    </location>
</feature>